<gene>
    <name evidence="1" type="ORF">PHMEG_0005695</name>
</gene>
<organism evidence="1 2">
    <name type="scientific">Phytophthora megakarya</name>
    <dbReference type="NCBI Taxonomy" id="4795"/>
    <lineage>
        <taxon>Eukaryota</taxon>
        <taxon>Sar</taxon>
        <taxon>Stramenopiles</taxon>
        <taxon>Oomycota</taxon>
        <taxon>Peronosporomycetes</taxon>
        <taxon>Peronosporales</taxon>
        <taxon>Peronosporaceae</taxon>
        <taxon>Phytophthora</taxon>
    </lineage>
</organism>
<evidence type="ECO:0000313" key="2">
    <source>
        <dbReference type="Proteomes" id="UP000198211"/>
    </source>
</evidence>
<sequence>MTTYPYHTRCRQVPLQPPKWLLQEPQWLCTWVQTYRETIHVLNIDFSRAFDTIDCVKLLDILQ</sequence>
<dbReference type="AlphaFoldDB" id="A0A225WQZ0"/>
<keyword evidence="2" id="KW-1185">Reference proteome</keyword>
<dbReference type="OrthoDB" id="10067544at2759"/>
<dbReference type="Proteomes" id="UP000198211">
    <property type="component" value="Unassembled WGS sequence"/>
</dbReference>
<accession>A0A225WQZ0</accession>
<evidence type="ECO:0008006" key="3">
    <source>
        <dbReference type="Google" id="ProtNLM"/>
    </source>
</evidence>
<comment type="caution">
    <text evidence="1">The sequence shown here is derived from an EMBL/GenBank/DDBJ whole genome shotgun (WGS) entry which is preliminary data.</text>
</comment>
<name>A0A225WQZ0_9STRA</name>
<evidence type="ECO:0000313" key="1">
    <source>
        <dbReference type="EMBL" id="OWZ19962.1"/>
    </source>
</evidence>
<protein>
    <recommendedName>
        <fullName evidence="3">Reverse transcriptase domain-containing protein</fullName>
    </recommendedName>
</protein>
<dbReference type="EMBL" id="NBNE01000378">
    <property type="protein sequence ID" value="OWZ19962.1"/>
    <property type="molecule type" value="Genomic_DNA"/>
</dbReference>
<reference evidence="2" key="1">
    <citation type="submission" date="2017-03" db="EMBL/GenBank/DDBJ databases">
        <title>Phytopthora megakarya and P. palmivora, two closely related causual agents of cacao black pod achieved similar genome size and gene model numbers by different mechanisms.</title>
        <authorList>
            <person name="Ali S."/>
            <person name="Shao J."/>
            <person name="Larry D.J."/>
            <person name="Kronmiller B."/>
            <person name="Shen D."/>
            <person name="Strem M.D."/>
            <person name="Melnick R.L."/>
            <person name="Guiltinan M.J."/>
            <person name="Tyler B.M."/>
            <person name="Meinhardt L.W."/>
            <person name="Bailey B.A."/>
        </authorList>
    </citation>
    <scope>NUCLEOTIDE SEQUENCE [LARGE SCALE GENOMIC DNA]</scope>
    <source>
        <strain evidence="2">zdho120</strain>
    </source>
</reference>
<proteinExistence type="predicted"/>